<organism evidence="2 3">
    <name type="scientific">Wandonia haliotis</name>
    <dbReference type="NCBI Taxonomy" id="574963"/>
    <lineage>
        <taxon>Bacteria</taxon>
        <taxon>Pseudomonadati</taxon>
        <taxon>Bacteroidota</taxon>
        <taxon>Flavobacteriia</taxon>
        <taxon>Flavobacteriales</taxon>
        <taxon>Crocinitomicaceae</taxon>
        <taxon>Wandonia</taxon>
    </lineage>
</organism>
<protein>
    <submittedName>
        <fullName evidence="2">Uncharacterized protein</fullName>
    </submittedName>
</protein>
<reference evidence="2 3" key="1">
    <citation type="journal article" date="2019" name="Int. J. Syst. Evol. Microbiol.">
        <title>The Global Catalogue of Microorganisms (GCM) 10K type strain sequencing project: providing services to taxonomists for standard genome sequencing and annotation.</title>
        <authorList>
            <consortium name="The Broad Institute Genomics Platform"/>
            <consortium name="The Broad Institute Genome Sequencing Center for Infectious Disease"/>
            <person name="Wu L."/>
            <person name="Ma J."/>
        </authorList>
    </citation>
    <scope>NUCLEOTIDE SEQUENCE [LARGE SCALE GENOMIC DNA]</scope>
    <source>
        <strain evidence="2 3">JCM 16083</strain>
    </source>
</reference>
<name>A0ABN1MRA1_9FLAO</name>
<dbReference type="Proteomes" id="UP001501126">
    <property type="component" value="Unassembled WGS sequence"/>
</dbReference>
<evidence type="ECO:0000313" key="2">
    <source>
        <dbReference type="EMBL" id="GAA0875478.1"/>
    </source>
</evidence>
<comment type="caution">
    <text evidence="2">The sequence shown here is derived from an EMBL/GenBank/DDBJ whole genome shotgun (WGS) entry which is preliminary data.</text>
</comment>
<proteinExistence type="predicted"/>
<dbReference type="EMBL" id="BAAAFH010000011">
    <property type="protein sequence ID" value="GAA0875478.1"/>
    <property type="molecule type" value="Genomic_DNA"/>
</dbReference>
<sequence length="339" mass="38867">MTRLEALITRDNKLYFFDGESFTALSVNSPNGIHLIKLRNRKSRYAWVRADFFSSGTSQVNTQLGLESELDHFCLALFIPNNQDQQSDIYLLEFPKHVNPFRMRNSTINLTTEDKEQIGALLYSVCSSEYQRQIQDRKLMELFSSGQENLKKELEQTQRELNELKAGIEAEKREKLVLIVNEIAVEMGIPCHLSEAATEKLMSEKWTDQTLKRTLTHAAELERVTQFMKPSITISGSFLEKQESKGTPDSSFVSSKYDKTIALLDKYESAAMELTKEQIPVNGKHIAERLQVTPPALTDAVKKSTMKIKILLENHTERWPLIRQYLKPVHRIDARSLSA</sequence>
<feature type="coiled-coil region" evidence="1">
    <location>
        <begin position="140"/>
        <end position="174"/>
    </location>
</feature>
<keyword evidence="1" id="KW-0175">Coiled coil</keyword>
<evidence type="ECO:0000256" key="1">
    <source>
        <dbReference type="SAM" id="Coils"/>
    </source>
</evidence>
<keyword evidence="3" id="KW-1185">Reference proteome</keyword>
<accession>A0ABN1MRA1</accession>
<gene>
    <name evidence="2" type="ORF">GCM10009118_18870</name>
</gene>
<evidence type="ECO:0000313" key="3">
    <source>
        <dbReference type="Proteomes" id="UP001501126"/>
    </source>
</evidence>